<dbReference type="KEGG" id="mlr:MELLADRAFT_103313"/>
<dbReference type="RefSeq" id="XP_007406093.1">
    <property type="nucleotide sequence ID" value="XM_007406031.1"/>
</dbReference>
<organism evidence="3">
    <name type="scientific">Melampsora larici-populina (strain 98AG31 / pathotype 3-4-7)</name>
    <name type="common">Poplar leaf rust fungus</name>
    <dbReference type="NCBI Taxonomy" id="747676"/>
    <lineage>
        <taxon>Eukaryota</taxon>
        <taxon>Fungi</taxon>
        <taxon>Dikarya</taxon>
        <taxon>Basidiomycota</taxon>
        <taxon>Pucciniomycotina</taxon>
        <taxon>Pucciniomycetes</taxon>
        <taxon>Pucciniales</taxon>
        <taxon>Melampsoraceae</taxon>
        <taxon>Melampsora</taxon>
    </lineage>
</organism>
<dbReference type="AlphaFoldDB" id="F4RA02"/>
<feature type="compositionally biased region" description="Low complexity" evidence="1">
    <location>
        <begin position="60"/>
        <end position="74"/>
    </location>
</feature>
<dbReference type="Proteomes" id="UP000001072">
    <property type="component" value="Unassembled WGS sequence"/>
</dbReference>
<sequence length="206" mass="23091">MIWFVRDQAGELHRDSHYPGFRRLLLPPFIFLNNSKSHPPLPIRNHTLRSINMRSSSIASETPSRPTSTRTRNPVIHPGMVSPSIDSRRRLSITSDQVQPQSSRNKRKSAANKSVDQSDNASDSSVVCLKPACTKKKKSSSQQTKNKGPSQGQHIDTNVTRSMLRADSKEDEVVVTTRKRHKPDAESADSTDELAQLKAYFLPPTH</sequence>
<name>F4RA02_MELLP</name>
<proteinExistence type="predicted"/>
<dbReference type="VEuPathDB" id="FungiDB:MELLADRAFT_103313"/>
<dbReference type="InParanoid" id="F4RA02"/>
<protein>
    <submittedName>
        <fullName evidence="2">Uncharacterized protein</fullName>
    </submittedName>
</protein>
<feature type="region of interest" description="Disordered" evidence="1">
    <location>
        <begin position="55"/>
        <end position="192"/>
    </location>
</feature>
<reference evidence="3" key="1">
    <citation type="journal article" date="2011" name="Proc. Natl. Acad. Sci. U.S.A.">
        <title>Obligate biotrophy features unraveled by the genomic analysis of rust fungi.</title>
        <authorList>
            <person name="Duplessis S."/>
            <person name="Cuomo C.A."/>
            <person name="Lin Y.-C."/>
            <person name="Aerts A."/>
            <person name="Tisserant E."/>
            <person name="Veneault-Fourrey C."/>
            <person name="Joly D.L."/>
            <person name="Hacquard S."/>
            <person name="Amselem J."/>
            <person name="Cantarel B.L."/>
            <person name="Chiu R."/>
            <person name="Coutinho P.M."/>
            <person name="Feau N."/>
            <person name="Field M."/>
            <person name="Frey P."/>
            <person name="Gelhaye E."/>
            <person name="Goldberg J."/>
            <person name="Grabherr M.G."/>
            <person name="Kodira C.D."/>
            <person name="Kohler A."/>
            <person name="Kuees U."/>
            <person name="Lindquist E.A."/>
            <person name="Lucas S.M."/>
            <person name="Mago R."/>
            <person name="Mauceli E."/>
            <person name="Morin E."/>
            <person name="Murat C."/>
            <person name="Pangilinan J.L."/>
            <person name="Park R."/>
            <person name="Pearson M."/>
            <person name="Quesneville H."/>
            <person name="Rouhier N."/>
            <person name="Sakthikumar S."/>
            <person name="Salamov A.A."/>
            <person name="Schmutz J."/>
            <person name="Selles B."/>
            <person name="Shapiro H."/>
            <person name="Tanguay P."/>
            <person name="Tuskan G.A."/>
            <person name="Henrissat B."/>
            <person name="Van de Peer Y."/>
            <person name="Rouze P."/>
            <person name="Ellis J.G."/>
            <person name="Dodds P.N."/>
            <person name="Schein J.E."/>
            <person name="Zhong S."/>
            <person name="Hamelin R.C."/>
            <person name="Grigoriev I.V."/>
            <person name="Szabo L.J."/>
            <person name="Martin F."/>
        </authorList>
    </citation>
    <scope>NUCLEOTIDE SEQUENCE [LARGE SCALE GENOMIC DNA]</scope>
    <source>
        <strain evidence="3">98AG31 / pathotype 3-4-7</strain>
    </source>
</reference>
<evidence type="ECO:0000256" key="1">
    <source>
        <dbReference type="SAM" id="MobiDB-lite"/>
    </source>
</evidence>
<dbReference type="HOGENOM" id="CLU_1332180_0_0_1"/>
<feature type="compositionally biased region" description="Polar residues" evidence="1">
    <location>
        <begin position="111"/>
        <end position="125"/>
    </location>
</feature>
<accession>F4RA02</accession>
<feature type="compositionally biased region" description="Polar residues" evidence="1">
    <location>
        <begin position="92"/>
        <end position="103"/>
    </location>
</feature>
<keyword evidence="3" id="KW-1185">Reference proteome</keyword>
<dbReference type="GeneID" id="18921938"/>
<evidence type="ECO:0000313" key="3">
    <source>
        <dbReference type="Proteomes" id="UP000001072"/>
    </source>
</evidence>
<feature type="compositionally biased region" description="Polar residues" evidence="1">
    <location>
        <begin position="146"/>
        <end position="161"/>
    </location>
</feature>
<evidence type="ECO:0000313" key="2">
    <source>
        <dbReference type="EMBL" id="EGG10624.1"/>
    </source>
</evidence>
<gene>
    <name evidence="2" type="ORF">MELLADRAFT_103313</name>
</gene>
<dbReference type="EMBL" id="GL883094">
    <property type="protein sequence ID" value="EGG10624.1"/>
    <property type="molecule type" value="Genomic_DNA"/>
</dbReference>